<proteinExistence type="inferred from homology"/>
<keyword evidence="3 8" id="KW-0378">Hydrolase</keyword>
<feature type="active site" evidence="8">
    <location>
        <position position="444"/>
    </location>
</feature>
<evidence type="ECO:0000256" key="8">
    <source>
        <dbReference type="PROSITE-ProRule" id="PRU10059"/>
    </source>
</evidence>
<dbReference type="PROSITE" id="PS00592">
    <property type="entry name" value="GH9_2"/>
    <property type="match status" value="1"/>
</dbReference>
<comment type="catalytic activity">
    <reaction evidence="1 9">
        <text>Endohydrolysis of (1-&gt;4)-beta-D-glucosidic linkages in cellulose, lichenin and cereal beta-D-glucans.</text>
        <dbReference type="EC" id="3.2.1.4"/>
    </reaction>
</comment>
<organism evidence="12 13">
    <name type="scientific">Theobroma cacao</name>
    <name type="common">Cacao</name>
    <name type="synonym">Cocoa</name>
    <dbReference type="NCBI Taxonomy" id="3641"/>
    <lineage>
        <taxon>Eukaryota</taxon>
        <taxon>Viridiplantae</taxon>
        <taxon>Streptophyta</taxon>
        <taxon>Embryophyta</taxon>
        <taxon>Tracheophyta</taxon>
        <taxon>Spermatophyta</taxon>
        <taxon>Magnoliopsida</taxon>
        <taxon>eudicotyledons</taxon>
        <taxon>Gunneridae</taxon>
        <taxon>Pentapetalae</taxon>
        <taxon>rosids</taxon>
        <taxon>malvids</taxon>
        <taxon>Malvales</taxon>
        <taxon>Malvaceae</taxon>
        <taxon>Byttnerioideae</taxon>
        <taxon>Theobroma</taxon>
    </lineage>
</organism>
<dbReference type="Gene3D" id="1.50.10.10">
    <property type="match status" value="1"/>
</dbReference>
<keyword evidence="4 9" id="KW-0136">Cellulose degradation</keyword>
<dbReference type="InterPro" id="IPR012341">
    <property type="entry name" value="6hp_glycosidase-like_sf"/>
</dbReference>
<keyword evidence="7 8" id="KW-0624">Polysaccharide degradation</keyword>
<keyword evidence="10" id="KW-1133">Transmembrane helix</keyword>
<dbReference type="FunFam" id="1.50.10.10:FF:000020">
    <property type="entry name" value="Endoglucanase"/>
    <property type="match status" value="1"/>
</dbReference>
<feature type="domain" description="Glycoside hydrolase family 9" evidence="11">
    <location>
        <begin position="56"/>
        <end position="513"/>
    </location>
</feature>
<dbReference type="eggNOG" id="ENOG502R1HZ">
    <property type="taxonomic scope" value="Eukaryota"/>
</dbReference>
<keyword evidence="10" id="KW-0812">Transmembrane</keyword>
<evidence type="ECO:0000256" key="10">
    <source>
        <dbReference type="SAM" id="Phobius"/>
    </source>
</evidence>
<evidence type="ECO:0000259" key="11">
    <source>
        <dbReference type="Pfam" id="PF00759"/>
    </source>
</evidence>
<evidence type="ECO:0000256" key="7">
    <source>
        <dbReference type="ARBA" id="ARBA00023326"/>
    </source>
</evidence>
<dbReference type="GO" id="GO:0008810">
    <property type="term" value="F:cellulase activity"/>
    <property type="evidence" value="ECO:0007669"/>
    <property type="project" value="UniProtKB-EC"/>
</dbReference>
<name>A0A061DLL5_THECC</name>
<evidence type="ECO:0000256" key="2">
    <source>
        <dbReference type="ARBA" id="ARBA00007072"/>
    </source>
</evidence>
<feature type="transmembrane region" description="Helical" evidence="10">
    <location>
        <begin position="14"/>
        <end position="36"/>
    </location>
</feature>
<dbReference type="HOGENOM" id="CLU_008926_1_4_1"/>
<evidence type="ECO:0000256" key="1">
    <source>
        <dbReference type="ARBA" id="ARBA00000966"/>
    </source>
</evidence>
<dbReference type="SUPFAM" id="SSF48208">
    <property type="entry name" value="Six-hairpin glycosidases"/>
    <property type="match status" value="1"/>
</dbReference>
<dbReference type="GO" id="GO:0030245">
    <property type="term" value="P:cellulose catabolic process"/>
    <property type="evidence" value="ECO:0007669"/>
    <property type="project" value="UniProtKB-KW"/>
</dbReference>
<dbReference type="PANTHER" id="PTHR22298">
    <property type="entry name" value="ENDO-1,4-BETA-GLUCANASE"/>
    <property type="match status" value="1"/>
</dbReference>
<dbReference type="EC" id="3.2.1.4" evidence="9"/>
<evidence type="ECO:0000256" key="9">
    <source>
        <dbReference type="RuleBase" id="RU361166"/>
    </source>
</evidence>
<dbReference type="InParanoid" id="A0A061DLL5"/>
<dbReference type="Gramene" id="EOX90873">
    <property type="protein sequence ID" value="EOX90873"/>
    <property type="gene ID" value="TCM_000221"/>
</dbReference>
<reference evidence="12 13" key="1">
    <citation type="journal article" date="2013" name="Genome Biol.">
        <title>The genome sequence of the most widely cultivated cacao type and its use to identify candidate genes regulating pod color.</title>
        <authorList>
            <person name="Motamayor J.C."/>
            <person name="Mockaitis K."/>
            <person name="Schmutz J."/>
            <person name="Haiminen N."/>
            <person name="Iii D.L."/>
            <person name="Cornejo O."/>
            <person name="Findley S.D."/>
            <person name="Zheng P."/>
            <person name="Utro F."/>
            <person name="Royaert S."/>
            <person name="Saski C."/>
            <person name="Jenkins J."/>
            <person name="Podicheti R."/>
            <person name="Zhao M."/>
            <person name="Scheffler B.E."/>
            <person name="Stack J.C."/>
            <person name="Feltus F.A."/>
            <person name="Mustiga G.M."/>
            <person name="Amores F."/>
            <person name="Phillips W."/>
            <person name="Marelli J.P."/>
            <person name="May G.D."/>
            <person name="Shapiro H."/>
            <person name="Ma J."/>
            <person name="Bustamante C.D."/>
            <person name="Schnell R.J."/>
            <person name="Main D."/>
            <person name="Gilbert D."/>
            <person name="Parida L."/>
            <person name="Kuhn D.N."/>
        </authorList>
    </citation>
    <scope>NUCLEOTIDE SEQUENCE [LARGE SCALE GENOMIC DNA]</scope>
    <source>
        <strain evidence="13">cv. Matina 1-6</strain>
    </source>
</reference>
<dbReference type="Proteomes" id="UP000026915">
    <property type="component" value="Chromosome 1"/>
</dbReference>
<dbReference type="STRING" id="3641.A0A061DLL5"/>
<keyword evidence="6 8" id="KW-0326">Glycosidase</keyword>
<evidence type="ECO:0000313" key="12">
    <source>
        <dbReference type="EMBL" id="EOX90873.1"/>
    </source>
</evidence>
<evidence type="ECO:0000256" key="5">
    <source>
        <dbReference type="ARBA" id="ARBA00023277"/>
    </source>
</evidence>
<comment type="similarity">
    <text evidence="2 8 9">Belongs to the glycosyl hydrolase 9 (cellulase E) family.</text>
</comment>
<accession>A0A061DLL5</accession>
<dbReference type="OMA" id="FKWLHTR"/>
<dbReference type="AlphaFoldDB" id="A0A061DLL5"/>
<evidence type="ECO:0000256" key="3">
    <source>
        <dbReference type="ARBA" id="ARBA00022801"/>
    </source>
</evidence>
<sequence length="527" mass="58863">MGGKEAEASKPRGLFWWLLVLIIGALVVTTAVLTILRDFHYFKKNRPPSHPISKKYADALEIALQFFDIQKSGKLVDNRISWRGDSGLQDGSEGNLDLSKGMYDAGDTMKFGFPMAFTATVLSWAILEYGDQMNAVKQLGYAQNSLRWITDYLINVHPSENVLYIQVGDPEVDHKCWERPETMSERRPLIQVNTSFPGTEVAAETAAAMASASLVFKKIDSDYSNSLLTHARQLFTFADTFRGSYSISFPQVQKFYNSTGYGDELLWAASWLYHATQEESYLRYVTELNGKNFANWESPTWFSWDDKLAGTQVLLSRINFFGVKEMSTVENLCLQMYRKTAEAIMCGLLPDSPTATSRRTDGGLIWITEWNSLQHPMASAFLAIIYSDYMLTSQTETLYCSGNSYKPEDLRKFAMSQADYVLGTNPMKISYLVGYGSSYPQYVHHRGASIPVDADTGCKDGFRWLNSDDPNPNIAFGALVGGPSLNDSYLDSRKNVKQGEPSTYNTALIVGLLSGLLTASSVAKSYP</sequence>
<keyword evidence="13" id="KW-1185">Reference proteome</keyword>
<gene>
    <name evidence="12" type="ORF">TCM_000221</name>
</gene>
<protein>
    <recommendedName>
        <fullName evidence="9">Endoglucanase</fullName>
        <ecNumber evidence="9">3.2.1.4</ecNumber>
    </recommendedName>
</protein>
<dbReference type="InterPro" id="IPR001701">
    <property type="entry name" value="Glyco_hydro_9"/>
</dbReference>
<dbReference type="InterPro" id="IPR008928">
    <property type="entry name" value="6-hairpin_glycosidase_sf"/>
</dbReference>
<evidence type="ECO:0000256" key="6">
    <source>
        <dbReference type="ARBA" id="ARBA00023295"/>
    </source>
</evidence>
<dbReference type="EMBL" id="CM001879">
    <property type="protein sequence ID" value="EOX90873.1"/>
    <property type="molecule type" value="Genomic_DNA"/>
</dbReference>
<dbReference type="InterPro" id="IPR018221">
    <property type="entry name" value="Glyco_hydro_9_His_AS"/>
</dbReference>
<keyword evidence="5 8" id="KW-0119">Carbohydrate metabolism</keyword>
<keyword evidence="10" id="KW-0472">Membrane</keyword>
<evidence type="ECO:0000313" key="13">
    <source>
        <dbReference type="Proteomes" id="UP000026915"/>
    </source>
</evidence>
<dbReference type="Pfam" id="PF00759">
    <property type="entry name" value="Glyco_hydro_9"/>
    <property type="match status" value="1"/>
</dbReference>
<evidence type="ECO:0000256" key="4">
    <source>
        <dbReference type="ARBA" id="ARBA00023001"/>
    </source>
</evidence>